<reference evidence="2 3" key="1">
    <citation type="journal article" date="2008" name="Int. J. Syst. Evol. Microbiol.">
        <title>Description of Roseateles aquatilis sp. nov. and Roseateles terrae sp. nov., in the class Betaproteobacteria, and emended description of the genus Roseateles.</title>
        <authorList>
            <person name="Gomila M."/>
            <person name="Bowien B."/>
            <person name="Falsen E."/>
            <person name="Moore E.R."/>
            <person name="Lalucat J."/>
        </authorList>
    </citation>
    <scope>NUCLEOTIDE SEQUENCE [LARGE SCALE GENOMIC DNA]</scope>
    <source>
        <strain evidence="2 3">CCUG 48205</strain>
    </source>
</reference>
<protein>
    <recommendedName>
        <fullName evidence="1">Bacterial Ig-like domain-containing protein</fullName>
    </recommendedName>
</protein>
<evidence type="ECO:0000313" key="3">
    <source>
        <dbReference type="Proteomes" id="UP000197468"/>
    </source>
</evidence>
<dbReference type="PANTHER" id="PTHR34677">
    <property type="match status" value="1"/>
</dbReference>
<dbReference type="Proteomes" id="UP000197468">
    <property type="component" value="Unassembled WGS sequence"/>
</dbReference>
<dbReference type="EMBL" id="NIOF01000003">
    <property type="protein sequence ID" value="OWQ91593.1"/>
    <property type="molecule type" value="Genomic_DNA"/>
</dbReference>
<keyword evidence="3" id="KW-1185">Reference proteome</keyword>
<feature type="non-terminal residue" evidence="2">
    <location>
        <position position="830"/>
    </location>
</feature>
<gene>
    <name evidence="2" type="ORF">CDN99_10675</name>
</gene>
<dbReference type="Pfam" id="PF19077">
    <property type="entry name" value="Big_13"/>
    <property type="match status" value="1"/>
</dbReference>
<evidence type="ECO:0000259" key="1">
    <source>
        <dbReference type="Pfam" id="PF19077"/>
    </source>
</evidence>
<dbReference type="Gene3D" id="2.60.40.10">
    <property type="entry name" value="Immunoglobulins"/>
    <property type="match status" value="7"/>
</dbReference>
<dbReference type="AlphaFoldDB" id="A0A246JG98"/>
<comment type="caution">
    <text evidence="2">The sequence shown here is derived from an EMBL/GenBank/DDBJ whole genome shotgun (WGS) entry which is preliminary data.</text>
</comment>
<name>A0A246JG98_9BURK</name>
<proteinExistence type="predicted"/>
<evidence type="ECO:0000313" key="2">
    <source>
        <dbReference type="EMBL" id="OWQ91593.1"/>
    </source>
</evidence>
<accession>A0A246JG98</accession>
<feature type="domain" description="Bacterial Ig-like" evidence="1">
    <location>
        <begin position="422"/>
        <end position="508"/>
    </location>
</feature>
<dbReference type="InterPro" id="IPR044016">
    <property type="entry name" value="Big_13"/>
</dbReference>
<dbReference type="PANTHER" id="PTHR34677:SF3">
    <property type="entry name" value="BACTERIAL IG-LIKE DOMAIN-CONTAINING PROTEIN"/>
    <property type="match status" value="1"/>
</dbReference>
<organism evidence="2 3">
    <name type="scientific">Roseateles aquatilis</name>
    <dbReference type="NCBI Taxonomy" id="431061"/>
    <lineage>
        <taxon>Bacteria</taxon>
        <taxon>Pseudomonadati</taxon>
        <taxon>Pseudomonadota</taxon>
        <taxon>Betaproteobacteria</taxon>
        <taxon>Burkholderiales</taxon>
        <taxon>Sphaerotilaceae</taxon>
        <taxon>Roseateles</taxon>
    </lineage>
</organism>
<sequence>MKVGGIEPDAKWDYSLDGGKTWTPGNADAIGANDLDEGKNTIILRQTDKAGNVATATIEVTKDTQVEAPTCSTDGDTPGVINKNGSVTVGGIESDAKWDFSLNGGKTWTPGSGDRIGAGDLDEGMNALTIRQTDKAGNVATAMFDVVKDTQVNAPTVSIDSVVPGVVNKDGKVTVGGIEPGAKWDYSLDGGRTWTQGVGGTIPTAVLDEGDNSLHVRQTDQAGNVAADVVHVRKDTQIETLSATTSTGAAINNEGSVIVAGVEAGAHWEYSLDSGASWMPGYGRSISAGVFGGDGDKSVLVRQTDAAGNISAAASFTFTLDTTAPAAPSVSLVNDSGFSNVDKITRDATLNVAGLETGASWEYSQDDGATWVNGSDSFISASVLIGDGIKSILVRQTDVAGNTSAAASITFTLDTAAAAAPAVSLTNDSGFSHADQVTSDAALTISGLEAGTSWEYSLDNGVTWNTGSGSSIPARVFIGDGDKSVQVRQTDAAGNASAVSTFTFTLDTAAPAPPSVSLTNDSGSSNSDKVTSDAALSVSGLETGATWEYSADGSHWTIGSGSSIPASAFDGDGSKRIQVRQTDAAGNTSTASSVVFTLDTAAPAAPSVFLTSSNDTLTKDAALSVSGLETGAVWEYSLNGGTTWIFGSGSTIPASAFSGDGDKSVQVRQTDVAGNTSDASTFTFTLDTAAPAAPSVSLTHDSGSSNFDKVTKDASLSVSGLETGATWAYSLDSGTTWIDGSGSSIPASVFSGDGEKSVQVRQTDPTGNTSAVASFTFTLDTAAPAAPSMSLTNDAGSSNSDKVTKDATLSISGLETGATWEYSSDGSRWT</sequence>
<dbReference type="InterPro" id="IPR013783">
    <property type="entry name" value="Ig-like_fold"/>
</dbReference>